<keyword evidence="2" id="KW-1185">Reference proteome</keyword>
<organism evidence="1 2">
    <name type="scientific">Desulfoluna limicola</name>
    <dbReference type="NCBI Taxonomy" id="2810562"/>
    <lineage>
        <taxon>Bacteria</taxon>
        <taxon>Pseudomonadati</taxon>
        <taxon>Thermodesulfobacteriota</taxon>
        <taxon>Desulfobacteria</taxon>
        <taxon>Desulfobacterales</taxon>
        <taxon>Desulfolunaceae</taxon>
        <taxon>Desulfoluna</taxon>
    </lineage>
</organism>
<dbReference type="EMBL" id="AP024488">
    <property type="protein sequence ID" value="BCS94381.1"/>
    <property type="molecule type" value="Genomic_DNA"/>
</dbReference>
<dbReference type="RefSeq" id="WP_236890700.1">
    <property type="nucleotide sequence ID" value="NZ_AP024488.1"/>
</dbReference>
<evidence type="ECO:0000313" key="2">
    <source>
        <dbReference type="Proteomes" id="UP001320148"/>
    </source>
</evidence>
<protein>
    <submittedName>
        <fullName evidence="1">Alpha/beta hydrolase</fullName>
    </submittedName>
</protein>
<dbReference type="GO" id="GO:0016787">
    <property type="term" value="F:hydrolase activity"/>
    <property type="evidence" value="ECO:0007669"/>
    <property type="project" value="UniProtKB-KW"/>
</dbReference>
<dbReference type="InterPro" id="IPR029058">
    <property type="entry name" value="AB_hydrolase_fold"/>
</dbReference>
<sequence>MEQRITFTSEGITLEGMLENPGAKRGVVITHPHPLYGGDMDNPVVLAITESYRKAGFATLRFNFRGAGGSDGHYEEGTGETCDLLAAIYRLKSEGVEEVVCSGYSFGTWICLTASLAHPVITDVMVAPPVTFVDFLAAPCDRGPNLVITGTNDSFADLDTLKGMVPVWNPSASIHVIEQADHFFSIHLAEVSQTIDTYLSKA</sequence>
<dbReference type="Proteomes" id="UP001320148">
    <property type="component" value="Chromosome"/>
</dbReference>
<dbReference type="PANTHER" id="PTHR42103:SF2">
    <property type="entry name" value="AB HYDROLASE-1 DOMAIN-CONTAINING PROTEIN"/>
    <property type="match status" value="1"/>
</dbReference>
<evidence type="ECO:0000313" key="1">
    <source>
        <dbReference type="EMBL" id="BCS94381.1"/>
    </source>
</evidence>
<name>A0ABN6EYL8_9BACT</name>
<accession>A0ABN6EYL8</accession>
<proteinExistence type="predicted"/>
<dbReference type="PANTHER" id="PTHR42103">
    <property type="entry name" value="ALPHA/BETA-HYDROLASES SUPERFAMILY PROTEIN"/>
    <property type="match status" value="1"/>
</dbReference>
<dbReference type="SUPFAM" id="SSF53474">
    <property type="entry name" value="alpha/beta-Hydrolases"/>
    <property type="match status" value="1"/>
</dbReference>
<keyword evidence="1" id="KW-0378">Hydrolase</keyword>
<dbReference type="Gene3D" id="3.40.50.1820">
    <property type="entry name" value="alpha/beta hydrolase"/>
    <property type="match status" value="1"/>
</dbReference>
<gene>
    <name evidence="1" type="ORF">DSLASN_00130</name>
</gene>
<reference evidence="1 2" key="1">
    <citation type="submission" date="2021-02" db="EMBL/GenBank/DDBJ databases">
        <title>Complete genome of Desulfoluna sp. strain ASN36.</title>
        <authorList>
            <person name="Takahashi A."/>
            <person name="Kojima H."/>
            <person name="Fukui M."/>
        </authorList>
    </citation>
    <scope>NUCLEOTIDE SEQUENCE [LARGE SCALE GENOMIC DNA]</scope>
    <source>
        <strain evidence="1 2">ASN36</strain>
    </source>
</reference>